<proteinExistence type="predicted"/>
<organism evidence="2 3">
    <name type="scientific">Lactuca sativa</name>
    <name type="common">Garden lettuce</name>
    <dbReference type="NCBI Taxonomy" id="4236"/>
    <lineage>
        <taxon>Eukaryota</taxon>
        <taxon>Viridiplantae</taxon>
        <taxon>Streptophyta</taxon>
        <taxon>Embryophyta</taxon>
        <taxon>Tracheophyta</taxon>
        <taxon>Spermatophyta</taxon>
        <taxon>Magnoliopsida</taxon>
        <taxon>eudicotyledons</taxon>
        <taxon>Gunneridae</taxon>
        <taxon>Pentapetalae</taxon>
        <taxon>asterids</taxon>
        <taxon>campanulids</taxon>
        <taxon>Asterales</taxon>
        <taxon>Asteraceae</taxon>
        <taxon>Cichorioideae</taxon>
        <taxon>Cichorieae</taxon>
        <taxon>Lactucinae</taxon>
        <taxon>Lactuca</taxon>
    </lineage>
</organism>
<comment type="caution">
    <text evidence="2">The sequence shown here is derived from an EMBL/GenBank/DDBJ whole genome shotgun (WGS) entry which is preliminary data.</text>
</comment>
<protein>
    <recommendedName>
        <fullName evidence="4">Retrotransposon Copia-like N-terminal domain-containing protein</fullName>
    </recommendedName>
</protein>
<reference evidence="2 3" key="1">
    <citation type="journal article" date="2017" name="Nat. Commun.">
        <title>Genome assembly with in vitro proximity ligation data and whole-genome triplication in lettuce.</title>
        <authorList>
            <person name="Reyes-Chin-Wo S."/>
            <person name="Wang Z."/>
            <person name="Yang X."/>
            <person name="Kozik A."/>
            <person name="Arikit S."/>
            <person name="Song C."/>
            <person name="Xia L."/>
            <person name="Froenicke L."/>
            <person name="Lavelle D.O."/>
            <person name="Truco M.J."/>
            <person name="Xia R."/>
            <person name="Zhu S."/>
            <person name="Xu C."/>
            <person name="Xu H."/>
            <person name="Xu X."/>
            <person name="Cox K."/>
            <person name="Korf I."/>
            <person name="Meyers B.C."/>
            <person name="Michelmore R.W."/>
        </authorList>
    </citation>
    <scope>NUCLEOTIDE SEQUENCE [LARGE SCALE GENOMIC DNA]</scope>
    <source>
        <strain evidence="3">cv. Salinas</strain>
        <tissue evidence="2">Seedlings</tissue>
    </source>
</reference>
<dbReference type="Proteomes" id="UP000235145">
    <property type="component" value="Unassembled WGS sequence"/>
</dbReference>
<evidence type="ECO:0000313" key="2">
    <source>
        <dbReference type="EMBL" id="KAJ0204447.1"/>
    </source>
</evidence>
<feature type="compositionally biased region" description="Basic and acidic residues" evidence="1">
    <location>
        <begin position="106"/>
        <end position="118"/>
    </location>
</feature>
<feature type="region of interest" description="Disordered" evidence="1">
    <location>
        <begin position="99"/>
        <end position="118"/>
    </location>
</feature>
<sequence>MMYDNHKSLIKYVPNLDPKLAPRQLNPNTLYGIRASIALKPILSSTSSSFPTISMGSKTIQVTAATRFPIKLNANNFPVWRRQVESALIELELDQFITGNQNPPKRFLEEKDGPKPNP</sequence>
<keyword evidence="3" id="KW-1185">Reference proteome</keyword>
<evidence type="ECO:0000256" key="1">
    <source>
        <dbReference type="SAM" id="MobiDB-lite"/>
    </source>
</evidence>
<dbReference type="EMBL" id="NBSK02000005">
    <property type="protein sequence ID" value="KAJ0204447.1"/>
    <property type="molecule type" value="Genomic_DNA"/>
</dbReference>
<name>A0A9R1VGR3_LACSA</name>
<dbReference type="AlphaFoldDB" id="A0A9R1VGR3"/>
<gene>
    <name evidence="2" type="ORF">LSAT_V11C500274720</name>
</gene>
<evidence type="ECO:0008006" key="4">
    <source>
        <dbReference type="Google" id="ProtNLM"/>
    </source>
</evidence>
<accession>A0A9R1VGR3</accession>
<evidence type="ECO:0000313" key="3">
    <source>
        <dbReference type="Proteomes" id="UP000235145"/>
    </source>
</evidence>